<comment type="caution">
    <text evidence="2">The sequence shown here is derived from an EMBL/GenBank/DDBJ whole genome shotgun (WGS) entry which is preliminary data.</text>
</comment>
<proteinExistence type="predicted"/>
<dbReference type="AlphaFoldDB" id="A0A9W5X4C3"/>
<accession>A0A9W5X4C3</accession>
<dbReference type="RefSeq" id="WP_088050556.1">
    <property type="nucleotide sequence ID" value="NZ_BMJD01000004.1"/>
</dbReference>
<evidence type="ECO:0000256" key="1">
    <source>
        <dbReference type="SAM" id="MobiDB-lite"/>
    </source>
</evidence>
<keyword evidence="3" id="KW-1185">Reference proteome</keyword>
<reference evidence="2" key="2">
    <citation type="submission" date="2020-09" db="EMBL/GenBank/DDBJ databases">
        <authorList>
            <person name="Sun Q."/>
            <person name="Zhou Y."/>
        </authorList>
    </citation>
    <scope>NUCLEOTIDE SEQUENCE</scope>
    <source>
        <strain evidence="2">CGMCC 1.15454</strain>
    </source>
</reference>
<dbReference type="EMBL" id="BMJD01000004">
    <property type="protein sequence ID" value="GGB34338.1"/>
    <property type="molecule type" value="Genomic_DNA"/>
</dbReference>
<gene>
    <name evidence="2" type="ORF">GCM10011409_09750</name>
</gene>
<feature type="region of interest" description="Disordered" evidence="1">
    <location>
        <begin position="48"/>
        <end position="67"/>
    </location>
</feature>
<feature type="compositionally biased region" description="Basic and acidic residues" evidence="1">
    <location>
        <begin position="54"/>
        <end position="67"/>
    </location>
</feature>
<organism evidence="2 3">
    <name type="scientific">Lentibacillus populi</name>
    <dbReference type="NCBI Taxonomy" id="1827502"/>
    <lineage>
        <taxon>Bacteria</taxon>
        <taxon>Bacillati</taxon>
        <taxon>Bacillota</taxon>
        <taxon>Bacilli</taxon>
        <taxon>Bacillales</taxon>
        <taxon>Bacillaceae</taxon>
        <taxon>Lentibacillus</taxon>
    </lineage>
</organism>
<dbReference type="Proteomes" id="UP000621492">
    <property type="component" value="Unassembled WGS sequence"/>
</dbReference>
<evidence type="ECO:0000313" key="3">
    <source>
        <dbReference type="Proteomes" id="UP000621492"/>
    </source>
</evidence>
<name>A0A9W5X4C3_9BACI</name>
<reference evidence="2" key="1">
    <citation type="journal article" date="2014" name="Int. J. Syst. Evol. Microbiol.">
        <title>Complete genome sequence of Corynebacterium casei LMG S-19264T (=DSM 44701T), isolated from a smear-ripened cheese.</title>
        <authorList>
            <consortium name="US DOE Joint Genome Institute (JGI-PGF)"/>
            <person name="Walter F."/>
            <person name="Albersmeier A."/>
            <person name="Kalinowski J."/>
            <person name="Ruckert C."/>
        </authorList>
    </citation>
    <scope>NUCLEOTIDE SEQUENCE</scope>
    <source>
        <strain evidence="2">CGMCC 1.15454</strain>
    </source>
</reference>
<evidence type="ECO:0000313" key="2">
    <source>
        <dbReference type="EMBL" id="GGB34338.1"/>
    </source>
</evidence>
<sequence length="67" mass="7923">MTDIINDENMSTLTLKEIQNRIRQNSYRSQRAMEQITLGIYNKNLRKGRVRPKNPTEAKILDGFSRR</sequence>
<protein>
    <submittedName>
        <fullName evidence="2">Uncharacterized protein</fullName>
    </submittedName>
</protein>